<evidence type="ECO:0000313" key="1">
    <source>
        <dbReference type="EMBL" id="MBN6101686.1"/>
    </source>
</evidence>
<reference evidence="1 2" key="1">
    <citation type="submission" date="2021-02" db="EMBL/GenBank/DDBJ databases">
        <title>Taxonomically Unique Crown Gall-Associated Xanthomonas Stains Have Deficiency in Virulence Repertories.</title>
        <authorList>
            <person name="Mafakheri H."/>
            <person name="Taghavi S.M."/>
            <person name="Dimkic I."/>
            <person name="Nemanja K."/>
            <person name="Osdaghi E."/>
        </authorList>
    </citation>
    <scope>NUCLEOTIDE SEQUENCE [LARGE SCALE GENOMIC DNA]</scope>
    <source>
        <strain evidence="1 2">FX4</strain>
    </source>
</reference>
<proteinExistence type="predicted"/>
<keyword evidence="2" id="KW-1185">Reference proteome</keyword>
<evidence type="ECO:0000313" key="2">
    <source>
        <dbReference type="Proteomes" id="UP000695802"/>
    </source>
</evidence>
<accession>A0ABS3B2N6</accession>
<dbReference type="RefSeq" id="WP_206229108.1">
    <property type="nucleotide sequence ID" value="NZ_JAFIWB010000004.1"/>
</dbReference>
<sequence>MSIELQAKTLDGQTEYFSIDTPPDRCPQCHTAVHPKLISQHVSTDKSEAYLTYLCTNRSCLRPFIATYRRRSLHSKELTLRSVAPRNKARSSFPQSVADISPTFCEIYGQVESASDEHLDQLVGIGLRKSLEFLIKDFSKSEHADEADKIERMPLAKCIDTYVSDQNILQCAKRAAWLGNDETHYIRKWSDKDVSDLKILVRLTVNWIDNHLLTKKYMDEMPSGA</sequence>
<comment type="caution">
    <text evidence="1">The sequence shown here is derived from an EMBL/GenBank/DDBJ whole genome shotgun (WGS) entry which is preliminary data.</text>
</comment>
<gene>
    <name evidence="1" type="ORF">JR064_05850</name>
</gene>
<name>A0ABS3B2N6_9XANT</name>
<protein>
    <submittedName>
        <fullName evidence="1">DUF4145 domain-containing protein</fullName>
    </submittedName>
</protein>
<organism evidence="1 2">
    <name type="scientific">Xanthomonas bonasiae</name>
    <dbReference type="NCBI Taxonomy" id="2810351"/>
    <lineage>
        <taxon>Bacteria</taxon>
        <taxon>Pseudomonadati</taxon>
        <taxon>Pseudomonadota</taxon>
        <taxon>Gammaproteobacteria</taxon>
        <taxon>Lysobacterales</taxon>
        <taxon>Lysobacteraceae</taxon>
        <taxon>Xanthomonas</taxon>
    </lineage>
</organism>
<dbReference type="Proteomes" id="UP000695802">
    <property type="component" value="Unassembled WGS sequence"/>
</dbReference>
<dbReference type="EMBL" id="JAFIWB010000004">
    <property type="protein sequence ID" value="MBN6101686.1"/>
    <property type="molecule type" value="Genomic_DNA"/>
</dbReference>